<dbReference type="EMBL" id="BQNB010016464">
    <property type="protein sequence ID" value="GJT52102.1"/>
    <property type="molecule type" value="Genomic_DNA"/>
</dbReference>
<evidence type="ECO:0000313" key="3">
    <source>
        <dbReference type="EMBL" id="GJT52102.1"/>
    </source>
</evidence>
<keyword evidence="4" id="KW-1185">Reference proteome</keyword>
<comment type="caution">
    <text evidence="3">The sequence shown here is derived from an EMBL/GenBank/DDBJ whole genome shotgun (WGS) entry which is preliminary data.</text>
</comment>
<evidence type="ECO:0000256" key="1">
    <source>
        <dbReference type="SAM" id="MobiDB-lite"/>
    </source>
</evidence>
<feature type="domain" description="Reverse transcriptase zinc-binding" evidence="2">
    <location>
        <begin position="61"/>
        <end position="122"/>
    </location>
</feature>
<feature type="compositionally biased region" description="Basic and acidic residues" evidence="1">
    <location>
        <begin position="644"/>
        <end position="655"/>
    </location>
</feature>
<proteinExistence type="predicted"/>
<feature type="compositionally biased region" description="Polar residues" evidence="1">
    <location>
        <begin position="710"/>
        <end position="719"/>
    </location>
</feature>
<feature type="region of interest" description="Disordered" evidence="1">
    <location>
        <begin position="774"/>
        <end position="820"/>
    </location>
</feature>
<organism evidence="3 4">
    <name type="scientific">Tanacetum coccineum</name>
    <dbReference type="NCBI Taxonomy" id="301880"/>
    <lineage>
        <taxon>Eukaryota</taxon>
        <taxon>Viridiplantae</taxon>
        <taxon>Streptophyta</taxon>
        <taxon>Embryophyta</taxon>
        <taxon>Tracheophyta</taxon>
        <taxon>Spermatophyta</taxon>
        <taxon>Magnoliopsida</taxon>
        <taxon>eudicotyledons</taxon>
        <taxon>Gunneridae</taxon>
        <taxon>Pentapetalae</taxon>
        <taxon>asterids</taxon>
        <taxon>campanulids</taxon>
        <taxon>Asterales</taxon>
        <taxon>Asteraceae</taxon>
        <taxon>Asteroideae</taxon>
        <taxon>Anthemideae</taxon>
        <taxon>Anthemidinae</taxon>
        <taxon>Tanacetum</taxon>
    </lineage>
</organism>
<evidence type="ECO:0000259" key="2">
    <source>
        <dbReference type="Pfam" id="PF13966"/>
    </source>
</evidence>
<feature type="compositionally biased region" description="Polar residues" evidence="1">
    <location>
        <begin position="617"/>
        <end position="638"/>
    </location>
</feature>
<gene>
    <name evidence="3" type="ORF">Tco_0978259</name>
</gene>
<dbReference type="InterPro" id="IPR026960">
    <property type="entry name" value="RVT-Znf"/>
</dbReference>
<feature type="compositionally biased region" description="Basic and acidic residues" evidence="1">
    <location>
        <begin position="946"/>
        <end position="957"/>
    </location>
</feature>
<name>A0ABQ5EMV3_9ASTR</name>
<reference evidence="3" key="2">
    <citation type="submission" date="2022-01" db="EMBL/GenBank/DDBJ databases">
        <authorList>
            <person name="Yamashiro T."/>
            <person name="Shiraishi A."/>
            <person name="Satake H."/>
            <person name="Nakayama K."/>
        </authorList>
    </citation>
    <scope>NUCLEOTIDE SEQUENCE</scope>
</reference>
<feature type="region of interest" description="Disordered" evidence="1">
    <location>
        <begin position="610"/>
        <end position="697"/>
    </location>
</feature>
<dbReference type="Pfam" id="PF13966">
    <property type="entry name" value="zf-RVT"/>
    <property type="match status" value="1"/>
</dbReference>
<feature type="compositionally biased region" description="Polar residues" evidence="1">
    <location>
        <begin position="669"/>
        <end position="681"/>
    </location>
</feature>
<accession>A0ABQ5EMV3</accession>
<feature type="region of interest" description="Disordered" evidence="1">
    <location>
        <begin position="934"/>
        <end position="957"/>
    </location>
</feature>
<dbReference type="Proteomes" id="UP001151760">
    <property type="component" value="Unassembled WGS sequence"/>
</dbReference>
<feature type="compositionally biased region" description="Basic and acidic residues" evidence="1">
    <location>
        <begin position="794"/>
        <end position="820"/>
    </location>
</feature>
<sequence length="1005" mass="113179">MGSGLRTNSSPKLTLVQRRQFPQLNGPPHHEHLINQDMLKNYRIRRLLDDMLLPKSDVPSRWVKQIPIKVNVLAWKISMVRLPTRVNLHRRGVQVSPISCPICCEALENLDHLLFCCDLAKDIARFNQVQNKCWKECFTLPGGVSGHIETISSSLIRIFEKMTSSFDQPTQTSIDQSPLQEISIQDMEDLKQHYLDEILSLSNDLQIKDYRNEKIDIHFRRECESMIDELKASYFYDDDDDDEESSIPLRDIISELPLLVAITPDLPITDSLIMGDEHLNTIPEKESDEFINLVLRTLFQSSEDTSGSDSDCDLPLCNDFSPINIPEEKSVTFSNPLFDLNDDFTSSDDESLSDEDVSEDNVKIYSNPLFEFDDEYISSDVNPLFDEVLENIESKDSYVATLMRLLLLHRDPSTPKISVAPILEGFTDESPLEKNDDLFDLESKENKWKKILYDAPIDDLMTEDKVFDPKILEKIFSPTYVSLPFEDRHYLFLTYVIRIFLPYLTYSKDSSLLLSSGSEDTIFDPDISVFSCYSLKQVVSHRSGTFMCFNVYLNILNESPMEIFSSTSVFNDEYDTPSHTKKVFANMRRKGKDFSRTVTPLFPSMLASQAVEGEGSGQPTEPQHTPTTALPSHSSGPTTLVADETVHEERGDSVERAATTAASLDAEQDSGNINRTQSTAIPNVPFPQGIGSGGSPRCQEAIGDTIAQTRSERVSTPSYDSPLLGVNTPGSDEERIELKELMDMCTKLSDRVLDLENVKDAQALEIKKLKKRVKKLERKNKSRTPQPKRRVYKPRVESSKESLGEKDASKQGRNSDKTEELNVAEDEHMFDLSDLANTEVIADQEETIELVEDKGSAEKGISAAEDTYSIVDPVTTAGEIVTTVSVNPKDSTAVDVSLADDVTLAKTLMAIRSSASRPQKLKGVLFKELSEPTTIKTSRPQPQIPTKDKVKGIMQEPEKPVKVKGKYQIEYDADVAQRLQVEIDADAQLAERLQAEEREHMSVKE</sequence>
<evidence type="ECO:0000313" key="4">
    <source>
        <dbReference type="Proteomes" id="UP001151760"/>
    </source>
</evidence>
<feature type="region of interest" description="Disordered" evidence="1">
    <location>
        <begin position="710"/>
        <end position="730"/>
    </location>
</feature>
<feature type="compositionally biased region" description="Basic residues" evidence="1">
    <location>
        <begin position="774"/>
        <end position="793"/>
    </location>
</feature>
<reference evidence="3" key="1">
    <citation type="journal article" date="2022" name="Int. J. Mol. Sci.">
        <title>Draft Genome of Tanacetum Coccineum: Genomic Comparison of Closely Related Tanacetum-Family Plants.</title>
        <authorList>
            <person name="Yamashiro T."/>
            <person name="Shiraishi A."/>
            <person name="Nakayama K."/>
            <person name="Satake H."/>
        </authorList>
    </citation>
    <scope>NUCLEOTIDE SEQUENCE</scope>
</reference>
<protein>
    <submittedName>
        <fullName evidence="3">Gag-pol polyprotein</fullName>
    </submittedName>
</protein>